<accession>A0A059VWS9</accession>
<name>A0A059VWS9_STRNR</name>
<gene>
    <name evidence="1" type="ORF">SALB_02142</name>
</gene>
<comment type="caution">
    <text evidence="1">The sequence shown here is derived from an EMBL/GenBank/DDBJ whole genome shotgun (WGS) entry which is preliminary data.</text>
</comment>
<evidence type="ECO:0000313" key="2">
    <source>
        <dbReference type="Proteomes" id="UP000288351"/>
    </source>
</evidence>
<dbReference type="eggNOG" id="ENOG5031RT8">
    <property type="taxonomic scope" value="Bacteria"/>
</dbReference>
<evidence type="ECO:0000313" key="1">
    <source>
        <dbReference type="EMBL" id="GCB89467.1"/>
    </source>
</evidence>
<dbReference type="EMBL" id="BHXC01000006">
    <property type="protein sequence ID" value="GCB89467.1"/>
    <property type="molecule type" value="Genomic_DNA"/>
</dbReference>
<dbReference type="AlphaFoldDB" id="A0A059VWS9"/>
<dbReference type="RefSeq" id="WP_165479631.1">
    <property type="nucleotide sequence ID" value="NZ_BHXC01000006.1"/>
</dbReference>
<reference evidence="1 2" key="1">
    <citation type="journal article" date="2019" name="Microbiol. Resour. Announc.">
        <title>Draft Genome Sequence of the Most Traditional epsilon-Poly-l-Lysine Producer, Streptomyces albulus NBRC14147.</title>
        <authorList>
            <person name="Yamanaka K."/>
            <person name="Hamano Y."/>
        </authorList>
    </citation>
    <scope>NUCLEOTIDE SEQUENCE [LARGE SCALE GENOMIC DNA]</scope>
    <source>
        <strain evidence="1 2">NBRC 14147</strain>
    </source>
</reference>
<organism evidence="1 2">
    <name type="scientific">Streptomyces noursei</name>
    <name type="common">Streptomyces albulus</name>
    <dbReference type="NCBI Taxonomy" id="1971"/>
    <lineage>
        <taxon>Bacteria</taxon>
        <taxon>Bacillati</taxon>
        <taxon>Actinomycetota</taxon>
        <taxon>Actinomycetes</taxon>
        <taxon>Kitasatosporales</taxon>
        <taxon>Streptomycetaceae</taxon>
        <taxon>Streptomyces</taxon>
    </lineage>
</organism>
<proteinExistence type="predicted"/>
<sequence>MSTVPWTIERIREALASPSLARRFDAELDRAPADELLAVFAKWQRIAGGLRAPATTDA</sequence>
<dbReference type="Proteomes" id="UP000288351">
    <property type="component" value="Unassembled WGS sequence"/>
</dbReference>
<protein>
    <submittedName>
        <fullName evidence="1">Uncharacterized protein</fullName>
    </submittedName>
</protein>